<dbReference type="WBParaSite" id="PSAMB.scaffold3892size16512.g22897.t1">
    <property type="protein sequence ID" value="PSAMB.scaffold3892size16512.g22897.t1"/>
    <property type="gene ID" value="PSAMB.scaffold3892size16512.g22897"/>
</dbReference>
<reference evidence="2" key="1">
    <citation type="submission" date="2022-11" db="UniProtKB">
        <authorList>
            <consortium name="WormBaseParasite"/>
        </authorList>
    </citation>
    <scope>IDENTIFICATION</scope>
</reference>
<dbReference type="Proteomes" id="UP000887566">
    <property type="component" value="Unplaced"/>
</dbReference>
<accession>A0A914WEE4</accession>
<protein>
    <submittedName>
        <fullName evidence="2">Uncharacterized protein</fullName>
    </submittedName>
</protein>
<dbReference type="AlphaFoldDB" id="A0A914WEE4"/>
<proteinExistence type="predicted"/>
<organism evidence="1 2">
    <name type="scientific">Plectus sambesii</name>
    <dbReference type="NCBI Taxonomy" id="2011161"/>
    <lineage>
        <taxon>Eukaryota</taxon>
        <taxon>Metazoa</taxon>
        <taxon>Ecdysozoa</taxon>
        <taxon>Nematoda</taxon>
        <taxon>Chromadorea</taxon>
        <taxon>Plectida</taxon>
        <taxon>Plectina</taxon>
        <taxon>Plectoidea</taxon>
        <taxon>Plectidae</taxon>
        <taxon>Plectus</taxon>
    </lineage>
</organism>
<evidence type="ECO:0000313" key="1">
    <source>
        <dbReference type="Proteomes" id="UP000887566"/>
    </source>
</evidence>
<name>A0A914WEE4_9BILA</name>
<evidence type="ECO:0000313" key="2">
    <source>
        <dbReference type="WBParaSite" id="PSAMB.scaffold3892size16512.g22897.t1"/>
    </source>
</evidence>
<sequence>MITIAVWERASFDSGITWHFRTTVSMLSDRPSPPALLFPPLYRAVRYEVRGRLLDYGAESDPVRLGVVPDYGTAPPYLPTATVPSPA</sequence>
<keyword evidence="1" id="KW-1185">Reference proteome</keyword>